<feature type="signal peptide" evidence="6">
    <location>
        <begin position="1"/>
        <end position="21"/>
    </location>
</feature>
<evidence type="ECO:0000256" key="1">
    <source>
        <dbReference type="ARBA" id="ARBA00001947"/>
    </source>
</evidence>
<keyword evidence="6" id="KW-0732">Signal</keyword>
<dbReference type="EMBL" id="CAKLPX010000001">
    <property type="protein sequence ID" value="CAH0990510.1"/>
    <property type="molecule type" value="Genomic_DNA"/>
</dbReference>
<evidence type="ECO:0000256" key="3">
    <source>
        <dbReference type="ARBA" id="ARBA00022723"/>
    </source>
</evidence>
<dbReference type="InterPro" id="IPR004183">
    <property type="entry name" value="Xdiol_dOase_suB"/>
</dbReference>
<organism evidence="8 9">
    <name type="scientific">Sinobacterium norvegicum</name>
    <dbReference type="NCBI Taxonomy" id="1641715"/>
    <lineage>
        <taxon>Bacteria</taxon>
        <taxon>Pseudomonadati</taxon>
        <taxon>Pseudomonadota</taxon>
        <taxon>Gammaproteobacteria</taxon>
        <taxon>Cellvibrionales</taxon>
        <taxon>Spongiibacteraceae</taxon>
        <taxon>Sinobacterium</taxon>
    </lineage>
</organism>
<dbReference type="EC" id="1.13.11.29" evidence="8"/>
<evidence type="ECO:0000256" key="4">
    <source>
        <dbReference type="ARBA" id="ARBA00022833"/>
    </source>
</evidence>
<evidence type="ECO:0000313" key="8">
    <source>
        <dbReference type="EMBL" id="CAH0990510.1"/>
    </source>
</evidence>
<dbReference type="InterPro" id="IPR014436">
    <property type="entry name" value="Extradiol_dOase_DODA"/>
</dbReference>
<evidence type="ECO:0000256" key="6">
    <source>
        <dbReference type="SAM" id="SignalP"/>
    </source>
</evidence>
<feature type="domain" description="Extradiol ring-cleavage dioxygenase class III enzyme subunit B" evidence="7">
    <location>
        <begin position="37"/>
        <end position="248"/>
    </location>
</feature>
<evidence type="ECO:0000256" key="2">
    <source>
        <dbReference type="ARBA" id="ARBA00007581"/>
    </source>
</evidence>
<sequence length="261" mass="29054">MTKSRRIMPCLFLAHGSPMNAVESNRFTDDWSILAGNMPQPDAIVVISAHWQTPSPMVTSTHKPATIHDYRGGSQALRAIRYRCPGAPDLAQQMIQRHPEISADSNRGLDHGSWTLLNKLYPAADIPTLQLSLATDYYPQQHIALAQQLRWLRDNNTLLIGSGNIVHNIGYWMAWAQGKVTNTRWAHDFDQTIFEAICSQRLDILADYQAIDGAALAVPTDEHYLPLLYAAAIADTDDTITTSQFTSTGFEADCSRSIRFG</sequence>
<evidence type="ECO:0000313" key="9">
    <source>
        <dbReference type="Proteomes" id="UP000838100"/>
    </source>
</evidence>
<keyword evidence="8" id="KW-0223">Dioxygenase</keyword>
<dbReference type="PANTHER" id="PTHR30096">
    <property type="entry name" value="4,5-DOPA DIOXYGENASE EXTRADIOL-LIKE PROTEIN"/>
    <property type="match status" value="1"/>
</dbReference>
<dbReference type="CDD" id="cd07363">
    <property type="entry name" value="45_DOPA_Dioxygenase"/>
    <property type="match status" value="1"/>
</dbReference>
<proteinExistence type="inferred from homology"/>
<dbReference type="PIRSF" id="PIRSF006157">
    <property type="entry name" value="Doxgns_DODA"/>
    <property type="match status" value="1"/>
</dbReference>
<dbReference type="GO" id="GO:0050297">
    <property type="term" value="F:stizolobate synthase activity"/>
    <property type="evidence" value="ECO:0007669"/>
    <property type="project" value="UniProtKB-EC"/>
</dbReference>
<evidence type="ECO:0000259" key="7">
    <source>
        <dbReference type="Pfam" id="PF02900"/>
    </source>
</evidence>
<accession>A0ABM9ABC5</accession>
<dbReference type="PANTHER" id="PTHR30096:SF0">
    <property type="entry name" value="4,5-DOPA DIOXYGENASE EXTRADIOL-LIKE PROTEIN"/>
    <property type="match status" value="1"/>
</dbReference>
<keyword evidence="3" id="KW-0479">Metal-binding</keyword>
<feature type="chain" id="PRO_5045038019" evidence="6">
    <location>
        <begin position="22"/>
        <end position="261"/>
    </location>
</feature>
<keyword evidence="5 8" id="KW-0560">Oxidoreductase</keyword>
<dbReference type="SUPFAM" id="SSF53213">
    <property type="entry name" value="LigB-like"/>
    <property type="match status" value="1"/>
</dbReference>
<gene>
    <name evidence="8" type="primary">ygiD</name>
    <name evidence="8" type="ORF">SIN8267_00602</name>
</gene>
<keyword evidence="4" id="KW-0862">Zinc</keyword>
<comment type="cofactor">
    <cofactor evidence="1">
        <name>Zn(2+)</name>
        <dbReference type="ChEBI" id="CHEBI:29105"/>
    </cofactor>
</comment>
<name>A0ABM9ABC5_9GAMM</name>
<dbReference type="Proteomes" id="UP000838100">
    <property type="component" value="Unassembled WGS sequence"/>
</dbReference>
<dbReference type="Gene3D" id="3.40.830.10">
    <property type="entry name" value="LigB-like"/>
    <property type="match status" value="1"/>
</dbReference>
<dbReference type="Pfam" id="PF02900">
    <property type="entry name" value="LigB"/>
    <property type="match status" value="1"/>
</dbReference>
<comment type="caution">
    <text evidence="8">The sequence shown here is derived from an EMBL/GenBank/DDBJ whole genome shotgun (WGS) entry which is preliminary data.</text>
</comment>
<protein>
    <submittedName>
        <fullName evidence="8">4,5-DOPA dioxygenase extradiol</fullName>
        <ecNumber evidence="8">1.13.11.29</ecNumber>
    </submittedName>
</protein>
<evidence type="ECO:0000256" key="5">
    <source>
        <dbReference type="ARBA" id="ARBA00023002"/>
    </source>
</evidence>
<dbReference type="RefSeq" id="WP_237443193.1">
    <property type="nucleotide sequence ID" value="NZ_CAKLPX010000001.1"/>
</dbReference>
<reference evidence="8" key="1">
    <citation type="submission" date="2021-12" db="EMBL/GenBank/DDBJ databases">
        <authorList>
            <person name="Rodrigo-Torres L."/>
            <person name="Arahal R. D."/>
            <person name="Lucena T."/>
        </authorList>
    </citation>
    <scope>NUCLEOTIDE SEQUENCE</scope>
    <source>
        <strain evidence="8">CECT 8267</strain>
    </source>
</reference>
<keyword evidence="9" id="KW-1185">Reference proteome</keyword>
<comment type="similarity">
    <text evidence="2">Belongs to the DODA-type extradiol aromatic ring-opening dioxygenase family.</text>
</comment>